<dbReference type="Proteomes" id="UP000887566">
    <property type="component" value="Unplaced"/>
</dbReference>
<dbReference type="SUPFAM" id="SSF52540">
    <property type="entry name" value="P-loop containing nucleoside triphosphate hydrolases"/>
    <property type="match status" value="1"/>
</dbReference>
<comment type="catalytic activity">
    <reaction evidence="8">
        <text>L-threonyl-[protein] + ATP = O-phospho-L-threonyl-[protein] + ADP + H(+)</text>
        <dbReference type="Rhea" id="RHEA:46608"/>
        <dbReference type="Rhea" id="RHEA-COMP:11060"/>
        <dbReference type="Rhea" id="RHEA-COMP:11605"/>
        <dbReference type="ChEBI" id="CHEBI:15378"/>
        <dbReference type="ChEBI" id="CHEBI:30013"/>
        <dbReference type="ChEBI" id="CHEBI:30616"/>
        <dbReference type="ChEBI" id="CHEBI:61977"/>
        <dbReference type="ChEBI" id="CHEBI:456216"/>
        <dbReference type="EC" id="2.7.11.1"/>
    </reaction>
</comment>
<dbReference type="Pfam" id="PF25497">
    <property type="entry name" value="COR-B"/>
    <property type="match status" value="1"/>
</dbReference>
<keyword evidence="2" id="KW-0808">Transferase</keyword>
<name>A0A914UPM3_9BILA</name>
<dbReference type="InterPro" id="IPR032171">
    <property type="entry name" value="COR-A"/>
</dbReference>
<dbReference type="PROSITE" id="PS51424">
    <property type="entry name" value="ROC"/>
    <property type="match status" value="1"/>
</dbReference>
<evidence type="ECO:0000259" key="12">
    <source>
        <dbReference type="PROSITE" id="PS51424"/>
    </source>
</evidence>
<evidence type="ECO:0000256" key="10">
    <source>
        <dbReference type="PROSITE-ProRule" id="PRU00459"/>
    </source>
</evidence>
<dbReference type="SMART" id="SM00561">
    <property type="entry name" value="MBT"/>
    <property type="match status" value="1"/>
</dbReference>
<dbReference type="Gene3D" id="3.30.310.200">
    <property type="match status" value="1"/>
</dbReference>
<dbReference type="Pfam" id="PF13676">
    <property type="entry name" value="TIR_2"/>
    <property type="match status" value="1"/>
</dbReference>
<feature type="region of interest" description="Disordered" evidence="11">
    <location>
        <begin position="2001"/>
        <end position="2052"/>
    </location>
</feature>
<dbReference type="Pfam" id="PF02820">
    <property type="entry name" value="MBT"/>
    <property type="match status" value="1"/>
</dbReference>
<evidence type="ECO:0000256" key="7">
    <source>
        <dbReference type="ARBA" id="ARBA00023134"/>
    </source>
</evidence>
<dbReference type="InterPro" id="IPR035897">
    <property type="entry name" value="Toll_tir_struct_dom_sf"/>
</dbReference>
<dbReference type="InterPro" id="IPR057263">
    <property type="entry name" value="COR-B"/>
</dbReference>
<evidence type="ECO:0000256" key="3">
    <source>
        <dbReference type="ARBA" id="ARBA00022737"/>
    </source>
</evidence>
<evidence type="ECO:0000256" key="11">
    <source>
        <dbReference type="SAM" id="MobiDB-lite"/>
    </source>
</evidence>
<keyword evidence="4" id="KW-0547">Nucleotide-binding</keyword>
<dbReference type="InterPro" id="IPR020859">
    <property type="entry name" value="ROC"/>
</dbReference>
<dbReference type="InterPro" id="IPR000157">
    <property type="entry name" value="TIR_dom"/>
</dbReference>
<dbReference type="SUPFAM" id="SSF63748">
    <property type="entry name" value="Tudor/PWWP/MBT"/>
    <property type="match status" value="1"/>
</dbReference>
<evidence type="ECO:0000256" key="1">
    <source>
        <dbReference type="ARBA" id="ARBA00012513"/>
    </source>
</evidence>
<comment type="catalytic activity">
    <reaction evidence="9">
        <text>L-seryl-[protein] + ATP = O-phospho-L-seryl-[protein] + ADP + H(+)</text>
        <dbReference type="Rhea" id="RHEA:17989"/>
        <dbReference type="Rhea" id="RHEA-COMP:9863"/>
        <dbReference type="Rhea" id="RHEA-COMP:11604"/>
        <dbReference type="ChEBI" id="CHEBI:15378"/>
        <dbReference type="ChEBI" id="CHEBI:29999"/>
        <dbReference type="ChEBI" id="CHEBI:30616"/>
        <dbReference type="ChEBI" id="CHEBI:83421"/>
        <dbReference type="ChEBI" id="CHEBI:456216"/>
        <dbReference type="EC" id="2.7.11.1"/>
    </reaction>
</comment>
<dbReference type="GO" id="GO:0005634">
    <property type="term" value="C:nucleus"/>
    <property type="evidence" value="ECO:0007669"/>
    <property type="project" value="InterPro"/>
</dbReference>
<dbReference type="SUPFAM" id="SSF52200">
    <property type="entry name" value="Toll/Interleukin receptor TIR domain"/>
    <property type="match status" value="1"/>
</dbReference>
<reference evidence="14" key="1">
    <citation type="submission" date="2022-11" db="UniProtKB">
        <authorList>
            <consortium name="WormBaseParasite"/>
        </authorList>
    </citation>
    <scope>IDENTIFICATION</scope>
</reference>
<dbReference type="GO" id="GO:0005524">
    <property type="term" value="F:ATP binding"/>
    <property type="evidence" value="ECO:0007669"/>
    <property type="project" value="UniProtKB-KW"/>
</dbReference>
<feature type="compositionally biased region" description="Basic and acidic residues" evidence="11">
    <location>
        <begin position="2004"/>
        <end position="2016"/>
    </location>
</feature>
<feature type="domain" description="Roc" evidence="12">
    <location>
        <begin position="1156"/>
        <end position="1332"/>
    </location>
</feature>
<keyword evidence="5" id="KW-0418">Kinase</keyword>
<sequence>MLASHFCCDLLVELKQQTGAELQGTFQLFASVRTLQLGAGKKMEKSWRNGDKQLRRALSETYKLLRQIIESNFIKYGVPFKAMIRCPDCRIIGQAHFFDPSKVLDGSESLKCKTSKNVFDMNDMGIDGYFPMTCKHAKRSVGRKRLALYTKGGGLGVIGRCSLCRIAPVGQDQELTFCDVCALCPLCTQFFDNSHRLLNSRADFTRVITTSKWHATVEINFDFPKMKTLRVQHISGRGPVYLRFPDCTMNLQRKNLEADEKLLALPAIEFLLADISSAITAQHVVIECEDGIAREGVWPSVYRNRIRFSGSRVAVVISSKDTKIALSSDRPLMTRITYAEANMFLECELPDSDQCCAAQVESFDEKTVKVACIDLNETGEETTSLGTHEFQWTDSRLHPIGWQAERHDALAGAINTNFDWIAFLRKKFASPVPFALFNTEQRRGVVDHLRAAFKLMNQAYSGSYAWKPGMKLEAVDRLNPHLTCVASIIQAYGNQVTITFDGWGNNYDYTTETSSSDLHPIGYCQFSEADRTLQPPYGYVKEFEWTEYLKETISVPVPYDLFTEEQRGKAPRHFLYDFSFELQEDRDNENADKTDEVEFSLANFPMILVTNVLGENEVKDANQAFAVPLPSTMNKSKLITCDRYWIQSIQSENYLAFLWRNETQQTSIAEIPKSIATEGVRITTKKGVPFPPKNIDTIGEHIVARKNDWTPMRQDSALRQLFAANCATGFLTAIENGVFGTPTDDPYTDSERLQALECLNLYSKTVFYTSAALLYNELISNSIMEAGVELTQMYGFMLYTTYPEQSIVASQSRSGKKTKQPIKEEIKVTIAKGESLQRIPFGFHPELRAIATAFRTQEQLEDDQQVVTSQENLDHIQNLLFLDTIQLGPINTVTTLPSYGPWAKTLVNVYCSDLPLLTFPDVLCECSNLKALAIVNCGIQQIPESIGKLRKLEWLFIGRNRINQLPQSLASAKIDILDLTAVNWISPRIITHADVVEYVREKYHPLAFKNSSSEEGKIQKSIIGDMKKRDDGAYQSLTTEPIEGENVAKLNDYLSDIFNRLTVIPVVVYQLKYLTQLNLTNQNIQAIPASIGLLPNLAQLNLSLCSRLQTISEEAGRCPLKTLQLAGCVSLNTPPQEVVKRGSDNAISYLRRLLRGYQECKRTKLMMVGLGGAGKTSLVRALLSNQYQSDGTTAEEITDGIDIAEWNVRVKSGQTYDTVNYSIWDFAGQAVYYNTHQFFMSNRAVYFLVWNTRLGYEHAGLDFWLSSIACHAPLAPIFVVGTHADQVFRTDIPELELTETFPQIVSFSHISVLTGQGVSELAEKLFEVTLQQSYMGEKVPTDWLNLEKALLEKRDSKVIDYKEVQQLALELGMVDEADVKEGLALLHELGSVQYFSNELLRDRVITNPQWLVDVMACLITVKESVIKDGRFKREDTAIIWAKYPVSIHPWLLQLTEEFDLTYTLASENVNIVPCLLPEQEPEYEWPEIMDEDIKEMKLAYAFKYLPAGLFNRAQSRLCQYSDSSAVWKKGSLLKKNQHLALLRQVKDQQLVLIVQGPRPENVLLLVHEVLETLIHEFFKGVTYDLSIPCTDCVRSGSQDAHMFSAKNIQRATELKDAHMFSAKNIQRATELKAPFLQCIKSFHIVAIDALTEMVPPSSASEYERHLTGMMHELKHLQSNVSGGPVVILSCAEDASSKGKSTISAEKLKADLSAHKIDAVSIDISGKGGKKELGSKLTTCLAIVAIISEQFCADKSCADVFSFIRRNIQRPQICVVISATDKWRQTTIGGVVATEMYVNMAPVDQYALKLDELMRRIQSKATLGGQRAELADYAVFISYCWVNSKDAVAKGTRKVTGGLGEIDPRELDEFLREKGVETWLDVRCAREGALFEEIAEALRRAKLVIVCVSDEYIKSTNCMIEFRFAAGILKLPLLLCPVGTGRKWQTSEVAMLALNAQRIDMQIKVDQNFDALLAFVNEATKEKSDTRLPVKKAISSVVKKKRKKNKEEERITEKIPDELSSSESTNSSAARQRRSDRSRSKPKQSNVTAEEQKTVKTDDYSAYEEMCELAQRKFLQHCMQTSIEIASQPTFEWFTTYPNLMFLDRIIDDTSSHSQAGGTYGRKRLQGLIFVDSQINGITFLYS</sequence>
<keyword evidence="7" id="KW-0342">GTP-binding</keyword>
<proteinExistence type="predicted"/>
<dbReference type="Gene3D" id="1.10.10.10">
    <property type="entry name" value="Winged helix-like DNA-binding domain superfamily/Winged helix DNA-binding domain"/>
    <property type="match status" value="1"/>
</dbReference>
<dbReference type="InterPro" id="IPR004092">
    <property type="entry name" value="Mbt"/>
</dbReference>
<dbReference type="InterPro" id="IPR032675">
    <property type="entry name" value="LRR_dom_sf"/>
</dbReference>
<dbReference type="Pfam" id="PF08477">
    <property type="entry name" value="Roc"/>
    <property type="match status" value="1"/>
</dbReference>
<dbReference type="Gene3D" id="2.30.30.140">
    <property type="match status" value="2"/>
</dbReference>
<evidence type="ECO:0000256" key="5">
    <source>
        <dbReference type="ARBA" id="ARBA00022777"/>
    </source>
</evidence>
<evidence type="ECO:0000256" key="4">
    <source>
        <dbReference type="ARBA" id="ARBA00022741"/>
    </source>
</evidence>
<evidence type="ECO:0000256" key="9">
    <source>
        <dbReference type="ARBA" id="ARBA00048679"/>
    </source>
</evidence>
<evidence type="ECO:0000256" key="6">
    <source>
        <dbReference type="ARBA" id="ARBA00022840"/>
    </source>
</evidence>
<keyword evidence="6" id="KW-0067">ATP-binding</keyword>
<feature type="compositionally biased region" description="Low complexity" evidence="11">
    <location>
        <begin position="2020"/>
        <end position="2029"/>
    </location>
</feature>
<accession>A0A914UPM3</accession>
<dbReference type="Pfam" id="PF16095">
    <property type="entry name" value="COR-A"/>
    <property type="match status" value="1"/>
</dbReference>
<evidence type="ECO:0000256" key="2">
    <source>
        <dbReference type="ARBA" id="ARBA00022679"/>
    </source>
</evidence>
<dbReference type="InterPro" id="IPR036388">
    <property type="entry name" value="WH-like_DNA-bd_sf"/>
</dbReference>
<dbReference type="Gene3D" id="3.40.50.10140">
    <property type="entry name" value="Toll/interleukin-1 receptor homology (TIR) domain"/>
    <property type="match status" value="1"/>
</dbReference>
<feature type="repeat" description="MBT" evidence="10">
    <location>
        <begin position="418"/>
        <end position="534"/>
    </location>
</feature>
<keyword evidence="13" id="KW-1185">Reference proteome</keyword>
<dbReference type="SUPFAM" id="SSF52058">
    <property type="entry name" value="L domain-like"/>
    <property type="match status" value="1"/>
</dbReference>
<dbReference type="GO" id="GO:0007165">
    <property type="term" value="P:signal transduction"/>
    <property type="evidence" value="ECO:0007669"/>
    <property type="project" value="InterPro"/>
</dbReference>
<dbReference type="Gene3D" id="3.30.70.1390">
    <property type="entry name" value="ROC domain from the Parkinson's disease-associated leucine-rich repeat kinase 2"/>
    <property type="match status" value="1"/>
</dbReference>
<evidence type="ECO:0000313" key="13">
    <source>
        <dbReference type="Proteomes" id="UP000887566"/>
    </source>
</evidence>
<dbReference type="GO" id="GO:0006355">
    <property type="term" value="P:regulation of DNA-templated transcription"/>
    <property type="evidence" value="ECO:0007669"/>
    <property type="project" value="InterPro"/>
</dbReference>
<evidence type="ECO:0000256" key="8">
    <source>
        <dbReference type="ARBA" id="ARBA00047899"/>
    </source>
</evidence>
<organism evidence="13 14">
    <name type="scientific">Plectus sambesii</name>
    <dbReference type="NCBI Taxonomy" id="2011161"/>
    <lineage>
        <taxon>Eukaryota</taxon>
        <taxon>Metazoa</taxon>
        <taxon>Ecdysozoa</taxon>
        <taxon>Nematoda</taxon>
        <taxon>Chromadorea</taxon>
        <taxon>Plectida</taxon>
        <taxon>Plectina</taxon>
        <taxon>Plectoidea</taxon>
        <taxon>Plectidae</taxon>
        <taxon>Plectus</taxon>
    </lineage>
</organism>
<dbReference type="WBParaSite" id="PSAMB.scaffold1160size35109.g11405.t2">
    <property type="protein sequence ID" value="PSAMB.scaffold1160size35109.g11405.t2"/>
    <property type="gene ID" value="PSAMB.scaffold1160size35109.g11405"/>
</dbReference>
<evidence type="ECO:0000313" key="14">
    <source>
        <dbReference type="WBParaSite" id="PSAMB.scaffold1160size35109.g11405.t2"/>
    </source>
</evidence>
<dbReference type="Gene3D" id="3.40.50.300">
    <property type="entry name" value="P-loop containing nucleotide triphosphate hydrolases"/>
    <property type="match status" value="1"/>
</dbReference>
<keyword evidence="3" id="KW-0677">Repeat</keyword>
<dbReference type="InterPro" id="IPR027417">
    <property type="entry name" value="P-loop_NTPase"/>
</dbReference>
<dbReference type="Gene3D" id="3.80.10.10">
    <property type="entry name" value="Ribonuclease Inhibitor"/>
    <property type="match status" value="1"/>
</dbReference>
<dbReference type="PANTHER" id="PTHR47508:SF1">
    <property type="entry name" value="NON-SPECIFIC SERINE_THREONINE PROTEIN KINASE"/>
    <property type="match status" value="1"/>
</dbReference>
<protein>
    <recommendedName>
        <fullName evidence="1">non-specific serine/threonine protein kinase</fullName>
        <ecNumber evidence="1">2.7.11.1</ecNumber>
    </recommendedName>
</protein>
<dbReference type="GO" id="GO:0016301">
    <property type="term" value="F:kinase activity"/>
    <property type="evidence" value="ECO:0007669"/>
    <property type="project" value="UniProtKB-KW"/>
</dbReference>
<dbReference type="PANTHER" id="PTHR47508">
    <property type="entry name" value="SAM DOMAIN-CONTAINING PROTEIN-RELATED"/>
    <property type="match status" value="1"/>
</dbReference>
<dbReference type="EC" id="2.7.11.1" evidence="1"/>
<dbReference type="PROSITE" id="PS51079">
    <property type="entry name" value="MBT"/>
    <property type="match status" value="1"/>
</dbReference>